<proteinExistence type="predicted"/>
<feature type="transmembrane region" description="Helical" evidence="1">
    <location>
        <begin position="36"/>
        <end position="60"/>
    </location>
</feature>
<keyword evidence="3" id="KW-1185">Reference proteome</keyword>
<keyword evidence="1" id="KW-1133">Transmembrane helix</keyword>
<comment type="caution">
    <text evidence="2">The sequence shown here is derived from an EMBL/GenBank/DDBJ whole genome shotgun (WGS) entry which is preliminary data.</text>
</comment>
<evidence type="ECO:0000313" key="3">
    <source>
        <dbReference type="Proteomes" id="UP000243859"/>
    </source>
</evidence>
<feature type="transmembrane region" description="Helical" evidence="1">
    <location>
        <begin position="150"/>
        <end position="173"/>
    </location>
</feature>
<name>A0A2T5BPA8_9RHOB</name>
<reference evidence="2 3" key="1">
    <citation type="submission" date="2018-04" db="EMBL/GenBank/DDBJ databases">
        <title>Genomic Encyclopedia of Archaeal and Bacterial Type Strains, Phase II (KMG-II): from individual species to whole genera.</title>
        <authorList>
            <person name="Goeker M."/>
        </authorList>
    </citation>
    <scope>NUCLEOTIDE SEQUENCE [LARGE SCALE GENOMIC DNA]</scope>
    <source>
        <strain evidence="2 3">DSM 18064</strain>
    </source>
</reference>
<gene>
    <name evidence="2" type="ORF">C8N32_12125</name>
</gene>
<organism evidence="2 3">
    <name type="scientific">Rhodovulum imhoffii</name>
    <dbReference type="NCBI Taxonomy" id="365340"/>
    <lineage>
        <taxon>Bacteria</taxon>
        <taxon>Pseudomonadati</taxon>
        <taxon>Pseudomonadota</taxon>
        <taxon>Alphaproteobacteria</taxon>
        <taxon>Rhodobacterales</taxon>
        <taxon>Paracoccaceae</taxon>
        <taxon>Rhodovulum</taxon>
    </lineage>
</organism>
<dbReference type="OrthoDB" id="7835223at2"/>
<feature type="transmembrane region" description="Helical" evidence="1">
    <location>
        <begin position="194"/>
        <end position="213"/>
    </location>
</feature>
<feature type="transmembrane region" description="Helical" evidence="1">
    <location>
        <begin position="242"/>
        <end position="260"/>
    </location>
</feature>
<dbReference type="EMBL" id="QAAA01000021">
    <property type="protein sequence ID" value="PTN00860.1"/>
    <property type="molecule type" value="Genomic_DNA"/>
</dbReference>
<feature type="transmembrane region" description="Helical" evidence="1">
    <location>
        <begin position="111"/>
        <end position="138"/>
    </location>
</feature>
<dbReference type="Proteomes" id="UP000243859">
    <property type="component" value="Unassembled WGS sequence"/>
</dbReference>
<keyword evidence="1" id="KW-0812">Transmembrane</keyword>
<sequence>MFETYKPRNRFSAGLRTLGIIHYNAVNTVRGGHRNAIIGILLTMMQAFLLLTVFMVMFQVLGLRSAALRGDFMLYMMTGIFLFMTHNEAVKKTAGAAGPIGGILLHAPMNTIIAIASTALSVLYSRVLALGAVLFLYYALFNQFTIEQPVWAFAMLLLAWFAGIAVGSLFYGLRPWFPKLAPMMVQLYRRANMIFSGKMFVANSLPSSVLPMFDWNPLFHTIDQCRGFTFLNYSPYFTNVGYPFYLGCTLIIIGMMLQFFTQKRASVSWNAGR</sequence>
<protein>
    <submittedName>
        <fullName evidence="2">ABC-type polysaccharide/polyol phosphate export permease</fullName>
    </submittedName>
</protein>
<dbReference type="AlphaFoldDB" id="A0A2T5BPA8"/>
<keyword evidence="1" id="KW-0472">Membrane</keyword>
<accession>A0A2T5BPA8</accession>
<feature type="transmembrane region" description="Helical" evidence="1">
    <location>
        <begin position="72"/>
        <end position="90"/>
    </location>
</feature>
<evidence type="ECO:0000313" key="2">
    <source>
        <dbReference type="EMBL" id="PTN00860.1"/>
    </source>
</evidence>
<evidence type="ECO:0000256" key="1">
    <source>
        <dbReference type="SAM" id="Phobius"/>
    </source>
</evidence>
<dbReference type="RefSeq" id="WP_107893409.1">
    <property type="nucleotide sequence ID" value="NZ_NHSI01000020.1"/>
</dbReference>